<dbReference type="Proteomes" id="UP001157006">
    <property type="component" value="Chromosome 4"/>
</dbReference>
<evidence type="ECO:0000313" key="3">
    <source>
        <dbReference type="Proteomes" id="UP001157006"/>
    </source>
</evidence>
<dbReference type="InterPro" id="IPR050232">
    <property type="entry name" value="FBL13/AtMIF1-like"/>
</dbReference>
<name>A0AAV1AJF4_VICFA</name>
<dbReference type="SUPFAM" id="SSF81383">
    <property type="entry name" value="F-box domain"/>
    <property type="match status" value="1"/>
</dbReference>
<dbReference type="InterPro" id="IPR036047">
    <property type="entry name" value="F-box-like_dom_sf"/>
</dbReference>
<feature type="domain" description="F-box" evidence="1">
    <location>
        <begin position="21"/>
        <end position="71"/>
    </location>
</feature>
<evidence type="ECO:0000259" key="1">
    <source>
        <dbReference type="PROSITE" id="PS50181"/>
    </source>
</evidence>
<dbReference type="CDD" id="cd22160">
    <property type="entry name" value="F-box_AtFBL13-like"/>
    <property type="match status" value="1"/>
</dbReference>
<dbReference type="InterPro" id="IPR001810">
    <property type="entry name" value="F-box_dom"/>
</dbReference>
<dbReference type="SMART" id="SM00579">
    <property type="entry name" value="FBD"/>
    <property type="match status" value="1"/>
</dbReference>
<dbReference type="InterPro" id="IPR053781">
    <property type="entry name" value="F-box_AtFBL13-like"/>
</dbReference>
<protein>
    <recommendedName>
        <fullName evidence="1">F-box domain-containing protein</fullName>
    </recommendedName>
</protein>
<dbReference type="SUPFAM" id="SSF52047">
    <property type="entry name" value="RNI-like"/>
    <property type="match status" value="1"/>
</dbReference>
<dbReference type="AlphaFoldDB" id="A0AAV1AJF4"/>
<dbReference type="Gene3D" id="1.20.1280.50">
    <property type="match status" value="1"/>
</dbReference>
<dbReference type="PROSITE" id="PS50181">
    <property type="entry name" value="FBOX"/>
    <property type="match status" value="1"/>
</dbReference>
<dbReference type="Pfam" id="PF08387">
    <property type="entry name" value="FBD"/>
    <property type="match status" value="1"/>
</dbReference>
<dbReference type="SMART" id="SM00256">
    <property type="entry name" value="FBOX"/>
    <property type="match status" value="1"/>
</dbReference>
<keyword evidence="3" id="KW-1185">Reference proteome</keyword>
<sequence length="403" mass="46806">MSFLWCLATLIWKPKPLIPIEDRLSALPDSILCHILSFLTTKDSAATSILSKRWNSLWLSVFTIDLVANKLSDIKTFDSVILLRDIKVPIQKLRLKYNARVKRLRYDVDVLISQYCRDHINPLITAAFERGLETLELDMQLAPLCVQFASGIFSCKTLTVLKLRHLKIVIEDLPRINTSPLKTLHLDHVTFRCHTHIINFLLSFPTLEELQANVVGVRKFFQQKETIKCSPNLIRASVSDSEAISLFLLSKAVTLTINLTSTYLMRIEHTWFRFPTFHNLTQIELVFKYDSKKKWRWMLEMLHQSPKLQHLIINEKMEYGDGEDNWQDPTVVPECLSSQLKTCLIRNCRGQKSDLQFAEFVMRNSKVLRTMTIHSSCSILLKAKFMVLHKLSPYPRNCKLIFE</sequence>
<evidence type="ECO:0000313" key="2">
    <source>
        <dbReference type="EMBL" id="CAI8609240.1"/>
    </source>
</evidence>
<dbReference type="Pfam" id="PF00646">
    <property type="entry name" value="F-box"/>
    <property type="match status" value="1"/>
</dbReference>
<accession>A0AAV1AJF4</accession>
<dbReference type="PANTHER" id="PTHR31900">
    <property type="entry name" value="F-BOX/RNI SUPERFAMILY PROTEIN-RELATED"/>
    <property type="match status" value="1"/>
</dbReference>
<gene>
    <name evidence="2" type="ORF">VFH_IV123480</name>
</gene>
<dbReference type="EMBL" id="OX451739">
    <property type="protein sequence ID" value="CAI8609240.1"/>
    <property type="molecule type" value="Genomic_DNA"/>
</dbReference>
<dbReference type="InterPro" id="IPR006566">
    <property type="entry name" value="FBD"/>
</dbReference>
<reference evidence="2 3" key="1">
    <citation type="submission" date="2023-01" db="EMBL/GenBank/DDBJ databases">
        <authorList>
            <person name="Kreplak J."/>
        </authorList>
    </citation>
    <scope>NUCLEOTIDE SEQUENCE [LARGE SCALE GENOMIC DNA]</scope>
</reference>
<organism evidence="2 3">
    <name type="scientific">Vicia faba</name>
    <name type="common">Broad bean</name>
    <name type="synonym">Faba vulgaris</name>
    <dbReference type="NCBI Taxonomy" id="3906"/>
    <lineage>
        <taxon>Eukaryota</taxon>
        <taxon>Viridiplantae</taxon>
        <taxon>Streptophyta</taxon>
        <taxon>Embryophyta</taxon>
        <taxon>Tracheophyta</taxon>
        <taxon>Spermatophyta</taxon>
        <taxon>Magnoliopsida</taxon>
        <taxon>eudicotyledons</taxon>
        <taxon>Gunneridae</taxon>
        <taxon>Pentapetalae</taxon>
        <taxon>rosids</taxon>
        <taxon>fabids</taxon>
        <taxon>Fabales</taxon>
        <taxon>Fabaceae</taxon>
        <taxon>Papilionoideae</taxon>
        <taxon>50 kb inversion clade</taxon>
        <taxon>NPAAA clade</taxon>
        <taxon>Hologalegina</taxon>
        <taxon>IRL clade</taxon>
        <taxon>Fabeae</taxon>
        <taxon>Vicia</taxon>
    </lineage>
</organism>
<dbReference type="PANTHER" id="PTHR31900:SF34">
    <property type="entry name" value="EMB|CAB62440.1-RELATED"/>
    <property type="match status" value="1"/>
</dbReference>
<proteinExistence type="predicted"/>